<proteinExistence type="predicted"/>
<evidence type="ECO:0000313" key="2">
    <source>
        <dbReference type="EMBL" id="KAF2824655.1"/>
    </source>
</evidence>
<name>A0A6A6ZWF3_9PLEO</name>
<sequence>MKSTIIAILAFASLAFSAPLSLGDCETALKTTTDSYVFSISIDQFIANRKGHPWPALLDWSADGCSTSPDNPFGFDFINSCYRHDFGYRNFKQQNRFSDANKERIDSNFKKDLFNQCKSETSRTACDKIATIYYNGVVLFGKKRAAEILEARMAADEE</sequence>
<dbReference type="GO" id="GO:0050482">
    <property type="term" value="P:arachidonate secretion"/>
    <property type="evidence" value="ECO:0007669"/>
    <property type="project" value="InterPro"/>
</dbReference>
<evidence type="ECO:0008006" key="4">
    <source>
        <dbReference type="Google" id="ProtNLM"/>
    </source>
</evidence>
<dbReference type="Pfam" id="PF09056">
    <property type="entry name" value="Phospholip_A2_3"/>
    <property type="match status" value="1"/>
</dbReference>
<organism evidence="2 3">
    <name type="scientific">Ophiobolus disseminans</name>
    <dbReference type="NCBI Taxonomy" id="1469910"/>
    <lineage>
        <taxon>Eukaryota</taxon>
        <taxon>Fungi</taxon>
        <taxon>Dikarya</taxon>
        <taxon>Ascomycota</taxon>
        <taxon>Pezizomycotina</taxon>
        <taxon>Dothideomycetes</taxon>
        <taxon>Pleosporomycetidae</taxon>
        <taxon>Pleosporales</taxon>
        <taxon>Pleosporineae</taxon>
        <taxon>Phaeosphaeriaceae</taxon>
        <taxon>Ophiobolus</taxon>
    </lineage>
</organism>
<dbReference type="OrthoDB" id="5120271at2759"/>
<dbReference type="SUPFAM" id="SSF48619">
    <property type="entry name" value="Phospholipase A2, PLA2"/>
    <property type="match status" value="1"/>
</dbReference>
<reference evidence="2" key="1">
    <citation type="journal article" date="2020" name="Stud. Mycol.">
        <title>101 Dothideomycetes genomes: a test case for predicting lifestyles and emergence of pathogens.</title>
        <authorList>
            <person name="Haridas S."/>
            <person name="Albert R."/>
            <person name="Binder M."/>
            <person name="Bloem J."/>
            <person name="Labutti K."/>
            <person name="Salamov A."/>
            <person name="Andreopoulos B."/>
            <person name="Baker S."/>
            <person name="Barry K."/>
            <person name="Bills G."/>
            <person name="Bluhm B."/>
            <person name="Cannon C."/>
            <person name="Castanera R."/>
            <person name="Culley D."/>
            <person name="Daum C."/>
            <person name="Ezra D."/>
            <person name="Gonzalez J."/>
            <person name="Henrissat B."/>
            <person name="Kuo A."/>
            <person name="Liang C."/>
            <person name="Lipzen A."/>
            <person name="Lutzoni F."/>
            <person name="Magnuson J."/>
            <person name="Mondo S."/>
            <person name="Nolan M."/>
            <person name="Ohm R."/>
            <person name="Pangilinan J."/>
            <person name="Park H.-J."/>
            <person name="Ramirez L."/>
            <person name="Alfaro M."/>
            <person name="Sun H."/>
            <person name="Tritt A."/>
            <person name="Yoshinaga Y."/>
            <person name="Zwiers L.-H."/>
            <person name="Turgeon B."/>
            <person name="Goodwin S."/>
            <person name="Spatafora J."/>
            <person name="Crous P."/>
            <person name="Grigoriev I."/>
        </authorList>
    </citation>
    <scope>NUCLEOTIDE SEQUENCE</scope>
    <source>
        <strain evidence="2">CBS 113818</strain>
    </source>
</reference>
<dbReference type="Gene3D" id="1.20.90.10">
    <property type="entry name" value="Phospholipase A2 domain"/>
    <property type="match status" value="1"/>
</dbReference>
<dbReference type="PANTHER" id="PTHR40787:SF3">
    <property type="entry name" value="PROTEIN TRANSPORT PROTEIN SEC39"/>
    <property type="match status" value="1"/>
</dbReference>
<dbReference type="GO" id="GO:0006644">
    <property type="term" value="P:phospholipid metabolic process"/>
    <property type="evidence" value="ECO:0007669"/>
    <property type="project" value="InterPro"/>
</dbReference>
<evidence type="ECO:0000256" key="1">
    <source>
        <dbReference type="SAM" id="SignalP"/>
    </source>
</evidence>
<keyword evidence="1" id="KW-0732">Signal</keyword>
<dbReference type="EMBL" id="MU006229">
    <property type="protein sequence ID" value="KAF2824655.1"/>
    <property type="molecule type" value="Genomic_DNA"/>
</dbReference>
<feature type="signal peptide" evidence="1">
    <location>
        <begin position="1"/>
        <end position="17"/>
    </location>
</feature>
<dbReference type="PANTHER" id="PTHR40787">
    <property type="entry name" value="SECRETED PROTEIN"/>
    <property type="match status" value="1"/>
</dbReference>
<dbReference type="InterPro" id="IPR015141">
    <property type="entry name" value="PLipase_A2_prok/fun"/>
</dbReference>
<keyword evidence="3" id="KW-1185">Reference proteome</keyword>
<gene>
    <name evidence="2" type="ORF">CC86DRAFT_407818</name>
</gene>
<dbReference type="Proteomes" id="UP000799424">
    <property type="component" value="Unassembled WGS sequence"/>
</dbReference>
<feature type="chain" id="PRO_5025688527" description="Secretory phospholipase A2" evidence="1">
    <location>
        <begin position="18"/>
        <end position="158"/>
    </location>
</feature>
<protein>
    <recommendedName>
        <fullName evidence="4">Secretory phospholipase A2</fullName>
    </recommendedName>
</protein>
<dbReference type="InterPro" id="IPR036444">
    <property type="entry name" value="PLipase_A2_dom_sf"/>
</dbReference>
<accession>A0A6A6ZWF3</accession>
<dbReference type="GO" id="GO:0004623">
    <property type="term" value="F:phospholipase A2 activity"/>
    <property type="evidence" value="ECO:0007669"/>
    <property type="project" value="InterPro"/>
</dbReference>
<evidence type="ECO:0000313" key="3">
    <source>
        <dbReference type="Proteomes" id="UP000799424"/>
    </source>
</evidence>
<dbReference type="AlphaFoldDB" id="A0A6A6ZWF3"/>